<gene>
    <name evidence="2" type="ordered locus">THEYE_A0521</name>
</gene>
<dbReference type="Pfam" id="PF18863">
    <property type="entry name" value="AbiJ_NTD4"/>
    <property type="match status" value="1"/>
</dbReference>
<evidence type="ECO:0000313" key="3">
    <source>
        <dbReference type="Proteomes" id="UP000000718"/>
    </source>
</evidence>
<sequence length="281" mass="32734">MKLFSQRKGLKPVKSVMQIDSMDSDLRNGLWNSLVIFYWDQVKGDWLPNYTNVNLLLKILWLDYFKKPIDTIKNYWEYTYEEIRKYFFNCPWYEVYDFIEFIANNYPEERTNQKFMDFCNSILEKELSAYRFVGGKITQITSEVEISQIEEALEVTSPFKAVNIHLKSALDLLSDRKSPDYRNSIKESISAVEAICKLIVKDEKATLSEALKKIDDKLPLHSALKKAFDNLYGYTSNAEGIRHALLNEPNLSFEDAKFMLVSCSAFINYLINKAQKAGIKI</sequence>
<dbReference type="PATRIC" id="fig|289376.4.peg.515"/>
<dbReference type="STRING" id="289376.THEYE_A0521"/>
<name>B5YJE9_THEYD</name>
<dbReference type="InterPro" id="IPR049503">
    <property type="entry name" value="AbiJ_NTD4"/>
</dbReference>
<dbReference type="AlphaFoldDB" id="B5YJE9"/>
<dbReference type="eggNOG" id="ENOG5030H02">
    <property type="taxonomic scope" value="Bacteria"/>
</dbReference>
<proteinExistence type="predicted"/>
<dbReference type="EnsemblBacteria" id="ACI21649">
    <property type="protein sequence ID" value="ACI21649"/>
    <property type="gene ID" value="THEYE_A0521"/>
</dbReference>
<keyword evidence="3" id="KW-1185">Reference proteome</keyword>
<dbReference type="KEGG" id="tye:THEYE_A0521"/>
<dbReference type="HOGENOM" id="CLU_075001_0_0_0"/>
<protein>
    <recommendedName>
        <fullName evidence="1">HEPN AbiJ-N-terminal domain-containing protein</fullName>
    </recommendedName>
</protein>
<feature type="domain" description="HEPN AbiJ-N-terminal" evidence="1">
    <location>
        <begin position="3"/>
        <end position="154"/>
    </location>
</feature>
<organism evidence="2 3">
    <name type="scientific">Thermodesulfovibrio yellowstonii (strain ATCC 51303 / DSM 11347 / YP87)</name>
    <dbReference type="NCBI Taxonomy" id="289376"/>
    <lineage>
        <taxon>Bacteria</taxon>
        <taxon>Pseudomonadati</taxon>
        <taxon>Nitrospirota</taxon>
        <taxon>Thermodesulfovibrionia</taxon>
        <taxon>Thermodesulfovibrionales</taxon>
        <taxon>Thermodesulfovibrionaceae</taxon>
        <taxon>Thermodesulfovibrio</taxon>
    </lineage>
</organism>
<dbReference type="RefSeq" id="WP_012546359.1">
    <property type="nucleotide sequence ID" value="NC_011296.1"/>
</dbReference>
<evidence type="ECO:0000259" key="1">
    <source>
        <dbReference type="Pfam" id="PF18863"/>
    </source>
</evidence>
<reference evidence="2 3" key="2">
    <citation type="journal article" date="2015" name="Genome Announc.">
        <title>Genome Sequence of the Sulfate-Reducing Thermophilic Bacterium Thermodesulfovibrio yellowstonii Strain DSM 11347T (Phylum Nitrospirae).</title>
        <authorList>
            <person name="Bhatnagar S."/>
            <person name="Badger J.H."/>
            <person name="Madupu R."/>
            <person name="Khouri H.M."/>
            <person name="O'Connor E.M."/>
            <person name="Robb F.T."/>
            <person name="Ward N.L."/>
            <person name="Eisen J.A."/>
        </authorList>
    </citation>
    <scope>NUCLEOTIDE SEQUENCE [LARGE SCALE GENOMIC DNA]</scope>
    <source>
        <strain evidence="3">ATCC 51303 / DSM 11347 / YP87</strain>
    </source>
</reference>
<evidence type="ECO:0000313" key="2">
    <source>
        <dbReference type="EMBL" id="ACI21649.1"/>
    </source>
</evidence>
<dbReference type="Proteomes" id="UP000000718">
    <property type="component" value="Chromosome"/>
</dbReference>
<reference evidence="3" key="1">
    <citation type="submission" date="2008-08" db="EMBL/GenBank/DDBJ databases">
        <title>The complete genome sequence of Thermodesulfovibrio yellowstonii strain ATCC 51303 / DSM 11347 / YP87.</title>
        <authorList>
            <person name="Dodson R.J."/>
            <person name="Durkin A.S."/>
            <person name="Wu M."/>
            <person name="Eisen J."/>
            <person name="Sutton G."/>
        </authorList>
    </citation>
    <scope>NUCLEOTIDE SEQUENCE [LARGE SCALE GENOMIC DNA]</scope>
    <source>
        <strain evidence="3">ATCC 51303 / DSM 11347 / YP87</strain>
    </source>
</reference>
<dbReference type="InParanoid" id="B5YJE9"/>
<dbReference type="OrthoDB" id="9786278at2"/>
<dbReference type="EMBL" id="CP001147">
    <property type="protein sequence ID" value="ACI21649.1"/>
    <property type="molecule type" value="Genomic_DNA"/>
</dbReference>
<accession>B5YJE9</accession>